<protein>
    <submittedName>
        <fullName evidence="1">Uncharacterized protein</fullName>
    </submittedName>
</protein>
<gene>
    <name evidence="1" type="ORF">GDO78_022430</name>
</gene>
<dbReference type="AlphaFoldDB" id="A0A8J6JYG3"/>
<organism evidence="1 2">
    <name type="scientific">Eleutherodactylus coqui</name>
    <name type="common">Puerto Rican coqui</name>
    <dbReference type="NCBI Taxonomy" id="57060"/>
    <lineage>
        <taxon>Eukaryota</taxon>
        <taxon>Metazoa</taxon>
        <taxon>Chordata</taxon>
        <taxon>Craniata</taxon>
        <taxon>Vertebrata</taxon>
        <taxon>Euteleostomi</taxon>
        <taxon>Amphibia</taxon>
        <taxon>Batrachia</taxon>
        <taxon>Anura</taxon>
        <taxon>Neobatrachia</taxon>
        <taxon>Hyloidea</taxon>
        <taxon>Eleutherodactylidae</taxon>
        <taxon>Eleutherodactylinae</taxon>
        <taxon>Eleutherodactylus</taxon>
        <taxon>Eleutherodactylus</taxon>
    </lineage>
</organism>
<dbReference type="EMBL" id="WNTK01000817">
    <property type="protein sequence ID" value="KAG9468574.1"/>
    <property type="molecule type" value="Genomic_DNA"/>
</dbReference>
<accession>A0A8J6JYG3</accession>
<sequence length="68" mass="7742">MIDTCVMRKLEMAGLQPTADIRSPHLITIFWFWRLLVGIKKQQVGVIQETCSYLARSLLLSCHSGSSY</sequence>
<evidence type="ECO:0000313" key="1">
    <source>
        <dbReference type="EMBL" id="KAG9468574.1"/>
    </source>
</evidence>
<name>A0A8J6JYG3_ELECQ</name>
<comment type="caution">
    <text evidence="1">The sequence shown here is derived from an EMBL/GenBank/DDBJ whole genome shotgun (WGS) entry which is preliminary data.</text>
</comment>
<evidence type="ECO:0000313" key="2">
    <source>
        <dbReference type="Proteomes" id="UP000770717"/>
    </source>
</evidence>
<keyword evidence="2" id="KW-1185">Reference proteome</keyword>
<proteinExistence type="predicted"/>
<reference evidence="1" key="1">
    <citation type="thesis" date="2020" institute="ProQuest LLC" country="789 East Eisenhower Parkway, Ann Arbor, MI, USA">
        <title>Comparative Genomics and Chromosome Evolution.</title>
        <authorList>
            <person name="Mudd A.B."/>
        </authorList>
    </citation>
    <scope>NUCLEOTIDE SEQUENCE</scope>
    <source>
        <strain evidence="1">HN-11 Male</strain>
        <tissue evidence="1">Kidney and liver</tissue>
    </source>
</reference>
<dbReference type="Proteomes" id="UP000770717">
    <property type="component" value="Unassembled WGS sequence"/>
</dbReference>